<gene>
    <name evidence="1" type="ORF">BHYA_0009g00160</name>
</gene>
<proteinExistence type="predicted"/>
<protein>
    <submittedName>
        <fullName evidence="1">Uncharacterized protein</fullName>
    </submittedName>
</protein>
<evidence type="ECO:0000313" key="2">
    <source>
        <dbReference type="Proteomes" id="UP000297814"/>
    </source>
</evidence>
<organism evidence="1 2">
    <name type="scientific">Botrytis hyacinthi</name>
    <dbReference type="NCBI Taxonomy" id="278943"/>
    <lineage>
        <taxon>Eukaryota</taxon>
        <taxon>Fungi</taxon>
        <taxon>Dikarya</taxon>
        <taxon>Ascomycota</taxon>
        <taxon>Pezizomycotina</taxon>
        <taxon>Leotiomycetes</taxon>
        <taxon>Helotiales</taxon>
        <taxon>Sclerotiniaceae</taxon>
        <taxon>Botrytis</taxon>
    </lineage>
</organism>
<evidence type="ECO:0000313" key="1">
    <source>
        <dbReference type="EMBL" id="TGO42337.1"/>
    </source>
</evidence>
<keyword evidence="2" id="KW-1185">Reference proteome</keyword>
<sequence>MCNFEIITCSAKDTHWIKLDAIYLCARARSAFIPCSIYLAGEGNLRRLALRMYPEPCRKCHPNIEQDVKEALSTPIGTTLSEQEIISQSQTTANNICHEANGKIHFEHSHASDKLCDRRGDCDGKDGGSGC</sequence>
<reference evidence="1 2" key="1">
    <citation type="submission" date="2017-12" db="EMBL/GenBank/DDBJ databases">
        <title>Comparative genomics of Botrytis spp.</title>
        <authorList>
            <person name="Valero-Jimenez C.A."/>
            <person name="Tapia P."/>
            <person name="Veloso J."/>
            <person name="Silva-Moreno E."/>
            <person name="Staats M."/>
            <person name="Valdes J.H."/>
            <person name="Van Kan J.A.L."/>
        </authorList>
    </citation>
    <scope>NUCLEOTIDE SEQUENCE [LARGE SCALE GENOMIC DNA]</scope>
    <source>
        <strain evidence="1 2">Bh0001</strain>
    </source>
</reference>
<dbReference type="AlphaFoldDB" id="A0A4Z1HBD2"/>
<accession>A0A4Z1HBD2</accession>
<name>A0A4Z1HBD2_9HELO</name>
<dbReference type="Proteomes" id="UP000297814">
    <property type="component" value="Unassembled WGS sequence"/>
</dbReference>
<dbReference type="EMBL" id="PQXK01000009">
    <property type="protein sequence ID" value="TGO42337.1"/>
    <property type="molecule type" value="Genomic_DNA"/>
</dbReference>
<comment type="caution">
    <text evidence="1">The sequence shown here is derived from an EMBL/GenBank/DDBJ whole genome shotgun (WGS) entry which is preliminary data.</text>
</comment>